<comment type="caution">
    <text evidence="3">The sequence shown here is derived from an EMBL/GenBank/DDBJ whole genome shotgun (WGS) entry which is preliminary data.</text>
</comment>
<evidence type="ECO:0000313" key="3">
    <source>
        <dbReference type="EMBL" id="KAG0503702.1"/>
    </source>
</evidence>
<gene>
    <name evidence="3" type="ORF">HPP92_003774</name>
</gene>
<dbReference type="InterPro" id="IPR039279">
    <property type="entry name" value="QRT3-like"/>
</dbReference>
<dbReference type="Proteomes" id="UP000639772">
    <property type="component" value="Chromosome 1"/>
</dbReference>
<name>A0A835SH34_VANPL</name>
<keyword evidence="1" id="KW-0472">Membrane</keyword>
<reference evidence="3 4" key="1">
    <citation type="journal article" date="2020" name="Nat. Food">
        <title>A phased Vanilla planifolia genome enables genetic improvement of flavour and production.</title>
        <authorList>
            <person name="Hasing T."/>
            <person name="Tang H."/>
            <person name="Brym M."/>
            <person name="Khazi F."/>
            <person name="Huang T."/>
            <person name="Chambers A.H."/>
        </authorList>
    </citation>
    <scope>NUCLEOTIDE SEQUENCE [LARGE SCALE GENOMIC DNA]</scope>
    <source>
        <tissue evidence="3">Leaf</tissue>
    </source>
</reference>
<proteinExistence type="predicted"/>
<dbReference type="InterPro" id="IPR024535">
    <property type="entry name" value="RHGA/B-epi-like_pectate_lyase"/>
</dbReference>
<dbReference type="SUPFAM" id="SSF51126">
    <property type="entry name" value="Pectin lyase-like"/>
    <property type="match status" value="1"/>
</dbReference>
<feature type="transmembrane region" description="Helical" evidence="1">
    <location>
        <begin position="12"/>
        <end position="31"/>
    </location>
</feature>
<organism evidence="3 4">
    <name type="scientific">Vanilla planifolia</name>
    <name type="common">Vanilla</name>
    <dbReference type="NCBI Taxonomy" id="51239"/>
    <lineage>
        <taxon>Eukaryota</taxon>
        <taxon>Viridiplantae</taxon>
        <taxon>Streptophyta</taxon>
        <taxon>Embryophyta</taxon>
        <taxon>Tracheophyta</taxon>
        <taxon>Spermatophyta</taxon>
        <taxon>Magnoliopsida</taxon>
        <taxon>Liliopsida</taxon>
        <taxon>Asparagales</taxon>
        <taxon>Orchidaceae</taxon>
        <taxon>Vanilloideae</taxon>
        <taxon>Vanilleae</taxon>
        <taxon>Vanilla</taxon>
    </lineage>
</organism>
<evidence type="ECO:0000313" key="4">
    <source>
        <dbReference type="Proteomes" id="UP000639772"/>
    </source>
</evidence>
<dbReference type="Gene3D" id="2.160.20.10">
    <property type="entry name" value="Single-stranded right-handed beta-helix, Pectin lyase-like"/>
    <property type="match status" value="1"/>
</dbReference>
<dbReference type="InterPro" id="IPR011050">
    <property type="entry name" value="Pectin_lyase_fold/virulence"/>
</dbReference>
<protein>
    <recommendedName>
        <fullName evidence="2">Rhamnogalacturonase A/B/Epimerase-like pectate lyase domain-containing protein</fullName>
    </recommendedName>
</protein>
<dbReference type="InterPro" id="IPR012334">
    <property type="entry name" value="Pectin_lyas_fold"/>
</dbReference>
<dbReference type="GO" id="GO:0004650">
    <property type="term" value="F:polygalacturonase activity"/>
    <property type="evidence" value="ECO:0007669"/>
    <property type="project" value="InterPro"/>
</dbReference>
<accession>A0A835SH34</accession>
<keyword evidence="1" id="KW-0812">Transmembrane</keyword>
<dbReference type="AlphaFoldDB" id="A0A835SH34"/>
<dbReference type="EMBL" id="JADCNM010000001">
    <property type="protein sequence ID" value="KAG0503702.1"/>
    <property type="molecule type" value="Genomic_DNA"/>
</dbReference>
<evidence type="ECO:0000256" key="1">
    <source>
        <dbReference type="SAM" id="Phobius"/>
    </source>
</evidence>
<sequence>MGYGGGVSPVQVLLVWFAACFCMALAGAYTMDPSDPLRRHEDARLRAERILSAVTAGVAPSLPVTTSASPSRVYYVTEYGADPTGGTTDSTDAIARAISDASRPPSDRSLFVGIANLDGAEIHLGGGTYLVSRPISIPPSAGNLKIHGGSLRASDCFPTDRYVIELRAPPLAIATSTYSYEYITLSSLMIDANHRAGGISVVNSLRTLIESSYIVHFASKGIWVQDGHETIISRSFLGQHITAGGDPFERSFSGTAIRLDGNDNIVTDVVIFSASIGVLVSGQANTLTGIHCYNKATGLGGTGIS</sequence>
<feature type="domain" description="Rhamnogalacturonase A/B/Epimerase-like pectate lyase" evidence="2">
    <location>
        <begin position="76"/>
        <end position="298"/>
    </location>
</feature>
<dbReference type="PANTHER" id="PTHR33928">
    <property type="entry name" value="POLYGALACTURONASE QRT3"/>
    <property type="match status" value="1"/>
</dbReference>
<dbReference type="PANTHER" id="PTHR33928:SF7">
    <property type="entry name" value="POLYGALACTURONASE QRT3"/>
    <property type="match status" value="1"/>
</dbReference>
<dbReference type="Pfam" id="PF12708">
    <property type="entry name" value="Pect-lyase_RHGA_epim"/>
    <property type="match status" value="1"/>
</dbReference>
<keyword evidence="1" id="KW-1133">Transmembrane helix</keyword>
<evidence type="ECO:0000259" key="2">
    <source>
        <dbReference type="Pfam" id="PF12708"/>
    </source>
</evidence>
<dbReference type="OrthoDB" id="1046782at2759"/>